<dbReference type="Gene3D" id="3.10.450.40">
    <property type="match status" value="1"/>
</dbReference>
<reference evidence="4" key="1">
    <citation type="submission" date="2016-04" db="EMBL/GenBank/DDBJ databases">
        <authorList>
            <person name="Tagini F."/>
        </authorList>
    </citation>
    <scope>NUCLEOTIDE SEQUENCE [LARGE SCALE GENOMIC DNA]</scope>
    <source>
        <strain evidence="4">CHUV0807</strain>
    </source>
</reference>
<evidence type="ECO:0000259" key="2">
    <source>
        <dbReference type="Pfam" id="PF03413"/>
    </source>
</evidence>
<proteinExistence type="predicted"/>
<dbReference type="RefSeq" id="WP_079541167.1">
    <property type="nucleotide sequence ID" value="NZ_FKLO01000057.1"/>
</dbReference>
<feature type="domain" description="PepSY" evidence="2">
    <location>
        <begin position="38"/>
        <end position="95"/>
    </location>
</feature>
<dbReference type="EMBL" id="FKLO01000057">
    <property type="protein sequence ID" value="SAM67014.1"/>
    <property type="molecule type" value="Genomic_DNA"/>
</dbReference>
<dbReference type="AlphaFoldDB" id="A0A1C3H5C1"/>
<evidence type="ECO:0000313" key="4">
    <source>
        <dbReference type="Proteomes" id="UP000190837"/>
    </source>
</evidence>
<accession>A0A1C3H5C1</accession>
<dbReference type="Proteomes" id="UP000190837">
    <property type="component" value="Unassembled WGS sequence"/>
</dbReference>
<feature type="signal peptide" evidence="1">
    <location>
        <begin position="1"/>
        <end position="23"/>
    </location>
</feature>
<keyword evidence="1" id="KW-0732">Signal</keyword>
<dbReference type="Pfam" id="PF03413">
    <property type="entry name" value="PepSY"/>
    <property type="match status" value="1"/>
</dbReference>
<feature type="chain" id="PRO_5008674872" description="PepSY domain-containing protein" evidence="1">
    <location>
        <begin position="24"/>
        <end position="99"/>
    </location>
</feature>
<sequence>MNKILPFAAFAAAFALATAPARADDDQWYYEQHRNDFITFDKAAEAASQAVAGTVTDVDFEHDWNGDHFEVDVRGKDGNKYEIVIDAKSGKVLSQRIDD</sequence>
<evidence type="ECO:0000256" key="1">
    <source>
        <dbReference type="SAM" id="SignalP"/>
    </source>
</evidence>
<organism evidence="3 4">
    <name type="scientific">Cardiobacterium hominis</name>
    <dbReference type="NCBI Taxonomy" id="2718"/>
    <lineage>
        <taxon>Bacteria</taxon>
        <taxon>Pseudomonadati</taxon>
        <taxon>Pseudomonadota</taxon>
        <taxon>Gammaproteobacteria</taxon>
        <taxon>Cardiobacteriales</taxon>
        <taxon>Cardiobacteriaceae</taxon>
        <taxon>Cardiobacterium</taxon>
    </lineage>
</organism>
<gene>
    <name evidence="3" type="ORF">CHUV0807_1694</name>
</gene>
<protein>
    <recommendedName>
        <fullName evidence="2">PepSY domain-containing protein</fullName>
    </recommendedName>
</protein>
<dbReference type="InterPro" id="IPR025711">
    <property type="entry name" value="PepSY"/>
</dbReference>
<evidence type="ECO:0000313" key="3">
    <source>
        <dbReference type="EMBL" id="SAM67014.1"/>
    </source>
</evidence>
<name>A0A1C3H5C1_9GAMM</name>